<keyword evidence="9" id="KW-0676">Redox-active center</keyword>
<evidence type="ECO:0000256" key="4">
    <source>
        <dbReference type="ARBA" id="ARBA00022719"/>
    </source>
</evidence>
<dbReference type="RefSeq" id="WP_141894405.1">
    <property type="nucleotide sequence ID" value="NZ_BAABLH010000005.1"/>
</dbReference>
<evidence type="ECO:0000313" key="13">
    <source>
        <dbReference type="Proteomes" id="UP000320235"/>
    </source>
</evidence>
<evidence type="ECO:0000259" key="11">
    <source>
        <dbReference type="SMART" id="SM00756"/>
    </source>
</evidence>
<dbReference type="AlphaFoldDB" id="A0A543F2X6"/>
<evidence type="ECO:0000313" key="12">
    <source>
        <dbReference type="EMBL" id="TQM28155.1"/>
    </source>
</evidence>
<dbReference type="Proteomes" id="UP000320235">
    <property type="component" value="Unassembled WGS sequence"/>
</dbReference>
<evidence type="ECO:0000256" key="2">
    <source>
        <dbReference type="ARBA" id="ARBA00006214"/>
    </source>
</evidence>
<dbReference type="InterPro" id="IPR041714">
    <property type="entry name" value="VKOR_Actinobacteria"/>
</dbReference>
<feature type="transmembrane region" description="Helical" evidence="10">
    <location>
        <begin position="130"/>
        <end position="151"/>
    </location>
</feature>
<dbReference type="Gene3D" id="1.20.1440.130">
    <property type="entry name" value="VKOR domain"/>
    <property type="match status" value="1"/>
</dbReference>
<dbReference type="InterPro" id="IPR038354">
    <property type="entry name" value="VKOR_sf"/>
</dbReference>
<feature type="domain" description="Vitamin K epoxide reductase" evidence="11">
    <location>
        <begin position="14"/>
        <end position="155"/>
    </location>
</feature>
<dbReference type="EMBL" id="VFPE01000002">
    <property type="protein sequence ID" value="TQM28155.1"/>
    <property type="molecule type" value="Genomic_DNA"/>
</dbReference>
<comment type="caution">
    <text evidence="12">The sequence shown here is derived from an EMBL/GenBank/DDBJ whole genome shotgun (WGS) entry which is preliminary data.</text>
</comment>
<evidence type="ECO:0000256" key="5">
    <source>
        <dbReference type="ARBA" id="ARBA00022989"/>
    </source>
</evidence>
<dbReference type="OrthoDB" id="9783799at2"/>
<evidence type="ECO:0000256" key="7">
    <source>
        <dbReference type="ARBA" id="ARBA00023136"/>
    </source>
</evidence>
<proteinExistence type="inferred from homology"/>
<keyword evidence="7 10" id="KW-0472">Membrane</keyword>
<dbReference type="GO" id="GO:0048038">
    <property type="term" value="F:quinone binding"/>
    <property type="evidence" value="ECO:0007669"/>
    <property type="project" value="UniProtKB-KW"/>
</dbReference>
<organism evidence="12 13">
    <name type="scientific">Microbacterium kyungheense</name>
    <dbReference type="NCBI Taxonomy" id="1263636"/>
    <lineage>
        <taxon>Bacteria</taxon>
        <taxon>Bacillati</taxon>
        <taxon>Actinomycetota</taxon>
        <taxon>Actinomycetes</taxon>
        <taxon>Micrococcales</taxon>
        <taxon>Microbacteriaceae</taxon>
        <taxon>Microbacterium</taxon>
    </lineage>
</organism>
<feature type="transmembrane region" description="Helical" evidence="10">
    <location>
        <begin position="78"/>
        <end position="96"/>
    </location>
</feature>
<dbReference type="SMART" id="SM00756">
    <property type="entry name" value="VKc"/>
    <property type="match status" value="1"/>
</dbReference>
<dbReference type="Pfam" id="PF07884">
    <property type="entry name" value="VKOR"/>
    <property type="match status" value="1"/>
</dbReference>
<evidence type="ECO:0000256" key="1">
    <source>
        <dbReference type="ARBA" id="ARBA00004141"/>
    </source>
</evidence>
<dbReference type="GO" id="GO:0016020">
    <property type="term" value="C:membrane"/>
    <property type="evidence" value="ECO:0007669"/>
    <property type="project" value="UniProtKB-SubCell"/>
</dbReference>
<keyword evidence="13" id="KW-1185">Reference proteome</keyword>
<evidence type="ECO:0000256" key="3">
    <source>
        <dbReference type="ARBA" id="ARBA00022692"/>
    </source>
</evidence>
<dbReference type="InterPro" id="IPR012932">
    <property type="entry name" value="VKOR"/>
</dbReference>
<reference evidence="12 13" key="1">
    <citation type="submission" date="2019-06" db="EMBL/GenBank/DDBJ databases">
        <title>Sequencing the genomes of 1000 actinobacteria strains.</title>
        <authorList>
            <person name="Klenk H.-P."/>
        </authorList>
    </citation>
    <scope>NUCLEOTIDE SEQUENCE [LARGE SCALE GENOMIC DNA]</scope>
    <source>
        <strain evidence="12 13">DSM 105492</strain>
    </source>
</reference>
<accession>A0A543F2X6</accession>
<keyword evidence="4" id="KW-0874">Quinone</keyword>
<keyword evidence="5 10" id="KW-1133">Transmembrane helix</keyword>
<comment type="similarity">
    <text evidence="2">Belongs to the VKOR family.</text>
</comment>
<sequence length="202" mass="21889">MVTSPAERPEARTHYALALVLIVGGLLGLLASFALTMDDINLLKNPETALTCNVNAVVNCGKNIESWQGSVFGFPNPILGLMMFPAPVVVGFALLARARFAGWFWWIFNAGLLFAISFVYWLAFQSIFDIGTLCPWCSLVYLVTIPMFLAVTVRNLRAGLAGRALQKVGDAIAGWVPLIAIAGYVIIFGAAQLHLNILATLF</sequence>
<name>A0A543F2X6_9MICO</name>
<evidence type="ECO:0000256" key="10">
    <source>
        <dbReference type="SAM" id="Phobius"/>
    </source>
</evidence>
<evidence type="ECO:0000256" key="8">
    <source>
        <dbReference type="ARBA" id="ARBA00023157"/>
    </source>
</evidence>
<keyword evidence="8" id="KW-1015">Disulfide bond</keyword>
<evidence type="ECO:0000256" key="6">
    <source>
        <dbReference type="ARBA" id="ARBA00023002"/>
    </source>
</evidence>
<feature type="transmembrane region" description="Helical" evidence="10">
    <location>
        <begin position="172"/>
        <end position="195"/>
    </location>
</feature>
<evidence type="ECO:0000256" key="9">
    <source>
        <dbReference type="ARBA" id="ARBA00023284"/>
    </source>
</evidence>
<feature type="transmembrane region" description="Helical" evidence="10">
    <location>
        <begin position="15"/>
        <end position="35"/>
    </location>
</feature>
<keyword evidence="3 10" id="KW-0812">Transmembrane</keyword>
<keyword evidence="6" id="KW-0560">Oxidoreductase</keyword>
<dbReference type="CDD" id="cd12922">
    <property type="entry name" value="VKOR_5"/>
    <property type="match status" value="1"/>
</dbReference>
<comment type="subcellular location">
    <subcellularLocation>
        <location evidence="1">Membrane</location>
        <topology evidence="1">Multi-pass membrane protein</topology>
    </subcellularLocation>
</comment>
<gene>
    <name evidence="12" type="ORF">FB391_2209</name>
</gene>
<dbReference type="GO" id="GO:0016491">
    <property type="term" value="F:oxidoreductase activity"/>
    <property type="evidence" value="ECO:0007669"/>
    <property type="project" value="UniProtKB-KW"/>
</dbReference>
<protein>
    <submittedName>
        <fullName evidence="12">Putative membrane protein</fullName>
    </submittedName>
</protein>
<feature type="transmembrane region" description="Helical" evidence="10">
    <location>
        <begin position="103"/>
        <end position="124"/>
    </location>
</feature>